<dbReference type="AlphaFoldDB" id="D5C4W4"/>
<dbReference type="GO" id="GO:0006281">
    <property type="term" value="P:DNA repair"/>
    <property type="evidence" value="ECO:0007669"/>
    <property type="project" value="UniProtKB-UniRule"/>
</dbReference>
<dbReference type="InterPro" id="IPR000085">
    <property type="entry name" value="RuvA"/>
</dbReference>
<dbReference type="HAMAP" id="MF_00031">
    <property type="entry name" value="DNA_HJ_migration_RuvA"/>
    <property type="match status" value="1"/>
</dbReference>
<dbReference type="STRING" id="472759.Nhal_0177"/>
<sequence>MIGRLRGVLLEKRAPFLLLEVQGVGYELEAPMSTFYVLPDRGAEVILYTHLVVRDDAHLLYAFASEKERELFRNLIRVNGVGAKLGLAILSGIEVESFTRCVQEGDTASLTRLPGVGKKTAERLIVEMRDRLFDGPREEMAGVLPRVGSGQVPTSDAVSALVALGYKSQDASRMVRQLNTEGLATEEIIRQALQRMLKS</sequence>
<dbReference type="SMART" id="SM00278">
    <property type="entry name" value="HhH1"/>
    <property type="match status" value="2"/>
</dbReference>
<dbReference type="GO" id="GO:0005524">
    <property type="term" value="F:ATP binding"/>
    <property type="evidence" value="ECO:0007669"/>
    <property type="project" value="InterPro"/>
</dbReference>
<dbReference type="InterPro" id="IPR036267">
    <property type="entry name" value="RuvA_C_sf"/>
</dbReference>
<comment type="similarity">
    <text evidence="6">Belongs to the RuvA family.</text>
</comment>
<dbReference type="GO" id="GO:0005737">
    <property type="term" value="C:cytoplasm"/>
    <property type="evidence" value="ECO:0007669"/>
    <property type="project" value="UniProtKB-SubCell"/>
</dbReference>
<dbReference type="SUPFAM" id="SSF47781">
    <property type="entry name" value="RuvA domain 2-like"/>
    <property type="match status" value="1"/>
</dbReference>
<comment type="subcellular location">
    <subcellularLocation>
        <location evidence="6">Cytoplasm</location>
    </subcellularLocation>
</comment>
<dbReference type="Proteomes" id="UP000001844">
    <property type="component" value="Chromosome"/>
</dbReference>
<evidence type="ECO:0000313" key="9">
    <source>
        <dbReference type="Proteomes" id="UP000001844"/>
    </source>
</evidence>
<dbReference type="InterPro" id="IPR010994">
    <property type="entry name" value="RuvA_2-like"/>
</dbReference>
<evidence type="ECO:0000256" key="3">
    <source>
        <dbReference type="ARBA" id="ARBA00023125"/>
    </source>
</evidence>
<comment type="subunit">
    <text evidence="6">Homotetramer. Forms an RuvA(8)-RuvB(12)-Holliday junction (HJ) complex. HJ DNA is sandwiched between 2 RuvA tetramers; dsDNA enters through RuvA and exits via RuvB. An RuvB hexamer assembles on each DNA strand where it exits the tetramer. Each RuvB hexamer is contacted by two RuvA subunits (via domain III) on 2 adjacent RuvB subunits; this complex drives branch migration. In the full resolvosome a probable DNA-RuvA(4)-RuvB(12)-RuvC(2) complex forms which resolves the HJ.</text>
</comment>
<dbReference type="Pfam" id="PF07499">
    <property type="entry name" value="RuvA_C"/>
    <property type="match status" value="1"/>
</dbReference>
<dbReference type="InterPro" id="IPR012340">
    <property type="entry name" value="NA-bd_OB-fold"/>
</dbReference>
<evidence type="ECO:0000313" key="8">
    <source>
        <dbReference type="EMBL" id="ADE13387.1"/>
    </source>
</evidence>
<dbReference type="eggNOG" id="COG0632">
    <property type="taxonomic scope" value="Bacteria"/>
</dbReference>
<dbReference type="InterPro" id="IPR011114">
    <property type="entry name" value="RuvA_C"/>
</dbReference>
<dbReference type="InterPro" id="IPR003583">
    <property type="entry name" value="Hlx-hairpin-Hlx_DNA-bd_motif"/>
</dbReference>
<keyword evidence="9" id="KW-1185">Reference proteome</keyword>
<keyword evidence="3 6" id="KW-0238">DNA-binding</keyword>
<keyword evidence="5 6" id="KW-0234">DNA repair</keyword>
<protein>
    <recommendedName>
        <fullName evidence="6">Holliday junction branch migration complex subunit RuvA</fullName>
    </recommendedName>
</protein>
<feature type="region of interest" description="Domain III" evidence="6">
    <location>
        <begin position="155"/>
        <end position="199"/>
    </location>
</feature>
<dbReference type="KEGG" id="nhl:Nhal_0177"/>
<dbReference type="GO" id="GO:0006310">
    <property type="term" value="P:DNA recombination"/>
    <property type="evidence" value="ECO:0007669"/>
    <property type="project" value="UniProtKB-UniRule"/>
</dbReference>
<reference evidence="9" key="1">
    <citation type="submission" date="2010-04" db="EMBL/GenBank/DDBJ databases">
        <title>Complete genome sequence of Nitrosococcus halophilus Nc4, a salt-adapted, aerobic obligate ammonia-oxidizing sulfur purple bacterium.</title>
        <authorList>
            <consortium name="US DOE Joint Genome Institute"/>
            <person name="Campbell M.A."/>
            <person name="Malfatti S.A."/>
            <person name="Chain P.S.G."/>
            <person name="Heidelberg J.F."/>
            <person name="Ward B.B."/>
            <person name="Klotz M.G."/>
        </authorList>
    </citation>
    <scope>NUCLEOTIDE SEQUENCE [LARGE SCALE GENOMIC DNA]</scope>
    <source>
        <strain evidence="9">Nc4</strain>
    </source>
</reference>
<dbReference type="SUPFAM" id="SSF46929">
    <property type="entry name" value="DNA helicase RuvA subunit, C-terminal domain"/>
    <property type="match status" value="1"/>
</dbReference>
<dbReference type="GO" id="GO:0009379">
    <property type="term" value="C:Holliday junction helicase complex"/>
    <property type="evidence" value="ECO:0007669"/>
    <property type="project" value="InterPro"/>
</dbReference>
<dbReference type="GO" id="GO:0048476">
    <property type="term" value="C:Holliday junction resolvase complex"/>
    <property type="evidence" value="ECO:0007669"/>
    <property type="project" value="UniProtKB-UniRule"/>
</dbReference>
<dbReference type="CDD" id="cd14332">
    <property type="entry name" value="UBA_RuvA_C"/>
    <property type="match status" value="1"/>
</dbReference>
<dbReference type="Gene3D" id="1.10.8.10">
    <property type="entry name" value="DNA helicase RuvA subunit, C-terminal domain"/>
    <property type="match status" value="1"/>
</dbReference>
<dbReference type="GO" id="GO:0009378">
    <property type="term" value="F:four-way junction helicase activity"/>
    <property type="evidence" value="ECO:0007669"/>
    <property type="project" value="InterPro"/>
</dbReference>
<dbReference type="InterPro" id="IPR013849">
    <property type="entry name" value="DNA_helicase_Holl-junc_RuvA_I"/>
</dbReference>
<dbReference type="Pfam" id="PF14520">
    <property type="entry name" value="HHH_5"/>
    <property type="match status" value="1"/>
</dbReference>
<evidence type="ECO:0000256" key="4">
    <source>
        <dbReference type="ARBA" id="ARBA00023172"/>
    </source>
</evidence>
<keyword evidence="2 6" id="KW-0227">DNA damage</keyword>
<keyword evidence="4 6" id="KW-0233">DNA recombination</keyword>
<evidence type="ECO:0000256" key="1">
    <source>
        <dbReference type="ARBA" id="ARBA00022490"/>
    </source>
</evidence>
<comment type="caution">
    <text evidence="6">Lacks conserved residue(s) required for the propagation of feature annotation.</text>
</comment>
<keyword evidence="8" id="KW-0067">ATP-binding</keyword>
<proteinExistence type="inferred from homology"/>
<feature type="region of interest" description="Domain I" evidence="6">
    <location>
        <begin position="1"/>
        <end position="64"/>
    </location>
</feature>
<gene>
    <name evidence="6" type="primary">ruvA</name>
    <name evidence="8" type="ordered locus">Nhal_0177</name>
</gene>
<dbReference type="HOGENOM" id="CLU_087936_0_0_6"/>
<dbReference type="GO" id="GO:0000400">
    <property type="term" value="F:four-way junction DNA binding"/>
    <property type="evidence" value="ECO:0007669"/>
    <property type="project" value="UniProtKB-UniRule"/>
</dbReference>
<evidence type="ECO:0000259" key="7">
    <source>
        <dbReference type="SMART" id="SM00278"/>
    </source>
</evidence>
<keyword evidence="1 6" id="KW-0963">Cytoplasm</keyword>
<dbReference type="OrthoDB" id="5293449at2"/>
<keyword evidence="8" id="KW-0347">Helicase</keyword>
<dbReference type="NCBIfam" id="TIGR00084">
    <property type="entry name" value="ruvA"/>
    <property type="match status" value="1"/>
</dbReference>
<keyword evidence="8" id="KW-0378">Hydrolase</keyword>
<accession>D5C4W4</accession>
<name>D5C4W4_NITHN</name>
<feature type="domain" description="Helix-hairpin-helix DNA-binding motif class 1" evidence="7">
    <location>
        <begin position="73"/>
        <end position="92"/>
    </location>
</feature>
<feature type="domain" description="Helix-hairpin-helix DNA-binding motif class 1" evidence="7">
    <location>
        <begin position="108"/>
        <end position="127"/>
    </location>
</feature>
<organism evidence="8 9">
    <name type="scientific">Nitrosococcus halophilus (strain Nc4)</name>
    <dbReference type="NCBI Taxonomy" id="472759"/>
    <lineage>
        <taxon>Bacteria</taxon>
        <taxon>Pseudomonadati</taxon>
        <taxon>Pseudomonadota</taxon>
        <taxon>Gammaproteobacteria</taxon>
        <taxon>Chromatiales</taxon>
        <taxon>Chromatiaceae</taxon>
        <taxon>Nitrosococcus</taxon>
    </lineage>
</organism>
<dbReference type="SUPFAM" id="SSF50249">
    <property type="entry name" value="Nucleic acid-binding proteins"/>
    <property type="match status" value="1"/>
</dbReference>
<dbReference type="Pfam" id="PF01330">
    <property type="entry name" value="RuvA_N"/>
    <property type="match status" value="1"/>
</dbReference>
<dbReference type="Gene3D" id="2.40.50.140">
    <property type="entry name" value="Nucleic acid-binding proteins"/>
    <property type="match status" value="1"/>
</dbReference>
<keyword evidence="8" id="KW-0547">Nucleotide-binding</keyword>
<comment type="function">
    <text evidence="6">The RuvA-RuvB-RuvC complex processes Holliday junction (HJ) DNA during genetic recombination and DNA repair, while the RuvA-RuvB complex plays an important role in the rescue of blocked DNA replication forks via replication fork reversal (RFR). RuvA specifically binds to HJ cruciform DNA, conferring on it an open structure. The RuvB hexamer acts as an ATP-dependent pump, pulling dsDNA into and through the RuvAB complex. HJ branch migration allows RuvC to scan DNA until it finds its consensus sequence, where it cleaves and resolves the cruciform DNA.</text>
</comment>
<dbReference type="RefSeq" id="WP_013031283.1">
    <property type="nucleotide sequence ID" value="NC_013960.1"/>
</dbReference>
<evidence type="ECO:0000256" key="2">
    <source>
        <dbReference type="ARBA" id="ARBA00022763"/>
    </source>
</evidence>
<evidence type="ECO:0000256" key="5">
    <source>
        <dbReference type="ARBA" id="ARBA00023204"/>
    </source>
</evidence>
<dbReference type="EMBL" id="CP001798">
    <property type="protein sequence ID" value="ADE13387.1"/>
    <property type="molecule type" value="Genomic_DNA"/>
</dbReference>
<comment type="domain">
    <text evidence="6">Has three domains with a flexible linker between the domains II and III and assumes an 'L' shape. Domain III is highly mobile and contacts RuvB.</text>
</comment>
<evidence type="ECO:0000256" key="6">
    <source>
        <dbReference type="HAMAP-Rule" id="MF_00031"/>
    </source>
</evidence>
<dbReference type="Gene3D" id="1.10.150.20">
    <property type="entry name" value="5' to 3' exonuclease, C-terminal subdomain"/>
    <property type="match status" value="1"/>
</dbReference>